<dbReference type="PANTHER" id="PTHR46796">
    <property type="entry name" value="HTH-TYPE TRANSCRIPTIONAL ACTIVATOR RHAS-RELATED"/>
    <property type="match status" value="1"/>
</dbReference>
<name>A0A7X0PKN5_9BURK</name>
<organism evidence="5 6">
    <name type="scientific">Acidovorax soli</name>
    <dbReference type="NCBI Taxonomy" id="592050"/>
    <lineage>
        <taxon>Bacteria</taxon>
        <taxon>Pseudomonadati</taxon>
        <taxon>Pseudomonadota</taxon>
        <taxon>Betaproteobacteria</taxon>
        <taxon>Burkholderiales</taxon>
        <taxon>Comamonadaceae</taxon>
        <taxon>Acidovorax</taxon>
    </lineage>
</organism>
<keyword evidence="2 5" id="KW-0238">DNA-binding</keyword>
<dbReference type="InterPro" id="IPR018060">
    <property type="entry name" value="HTH_AraC"/>
</dbReference>
<dbReference type="GO" id="GO:0003700">
    <property type="term" value="F:DNA-binding transcription factor activity"/>
    <property type="evidence" value="ECO:0007669"/>
    <property type="project" value="InterPro"/>
</dbReference>
<keyword evidence="3" id="KW-0804">Transcription</keyword>
<dbReference type="PROSITE" id="PS00041">
    <property type="entry name" value="HTH_ARAC_FAMILY_1"/>
    <property type="match status" value="1"/>
</dbReference>
<dbReference type="Gene3D" id="1.10.10.60">
    <property type="entry name" value="Homeodomain-like"/>
    <property type="match status" value="1"/>
</dbReference>
<accession>A0A7X0PKN5</accession>
<evidence type="ECO:0000256" key="2">
    <source>
        <dbReference type="ARBA" id="ARBA00023125"/>
    </source>
</evidence>
<dbReference type="SMART" id="SM00342">
    <property type="entry name" value="HTH_ARAC"/>
    <property type="match status" value="1"/>
</dbReference>
<keyword evidence="6" id="KW-1185">Reference proteome</keyword>
<dbReference type="InterPro" id="IPR018062">
    <property type="entry name" value="HTH_AraC-typ_CS"/>
</dbReference>
<evidence type="ECO:0000256" key="3">
    <source>
        <dbReference type="ARBA" id="ARBA00023163"/>
    </source>
</evidence>
<dbReference type="PROSITE" id="PS01124">
    <property type="entry name" value="HTH_ARAC_FAMILY_2"/>
    <property type="match status" value="1"/>
</dbReference>
<dbReference type="EMBL" id="JACHLK010000022">
    <property type="protein sequence ID" value="MBB6563735.1"/>
    <property type="molecule type" value="Genomic_DNA"/>
</dbReference>
<sequence>MEAIRQVLITDATGAPSTRHRLMAASADWDEVQHWCRQVYMPYNVAPMGGVRKPQSILDAIQIGHMTLSRFSYGVPVHLTEFSSDAGCGMVLTTLRGAIRHWSGGRAYADTGVGEAFAVDNSRTHYWLDADAQHLQLNLTFQHDAMAGLYERWFGRPADERMWACKFRFGGAQSSWIHLLSYVCRCITEMPDAVENGPLGRHLEEMIGLHLLTLWREQLERPQAPTLHRMAPRQVLLAEQHIRDHAREAPTLSELARCAGVSVRTLNAAFREYRQCTPMQAVREARLNGVRAELLAAPEGTRVRDVAEAWGYAHLGMFAASYRARFGEPPSASLGRF</sequence>
<dbReference type="GO" id="GO:0043565">
    <property type="term" value="F:sequence-specific DNA binding"/>
    <property type="evidence" value="ECO:0007669"/>
    <property type="project" value="InterPro"/>
</dbReference>
<evidence type="ECO:0000259" key="4">
    <source>
        <dbReference type="PROSITE" id="PS01124"/>
    </source>
</evidence>
<dbReference type="Pfam" id="PF12833">
    <property type="entry name" value="HTH_18"/>
    <property type="match status" value="1"/>
</dbReference>
<dbReference type="PANTHER" id="PTHR46796:SF12">
    <property type="entry name" value="HTH-TYPE DNA-BINDING TRANSCRIPTIONAL ACTIVATOR EUTR"/>
    <property type="match status" value="1"/>
</dbReference>
<keyword evidence="1" id="KW-0805">Transcription regulation</keyword>
<dbReference type="InterPro" id="IPR009057">
    <property type="entry name" value="Homeodomain-like_sf"/>
</dbReference>
<evidence type="ECO:0000256" key="1">
    <source>
        <dbReference type="ARBA" id="ARBA00023015"/>
    </source>
</evidence>
<proteinExistence type="predicted"/>
<dbReference type="RefSeq" id="WP_184865080.1">
    <property type="nucleotide sequence ID" value="NZ_JACHLK010000022.1"/>
</dbReference>
<comment type="caution">
    <text evidence="5">The sequence shown here is derived from an EMBL/GenBank/DDBJ whole genome shotgun (WGS) entry which is preliminary data.</text>
</comment>
<protein>
    <submittedName>
        <fullName evidence="5">AraC-like DNA-binding protein</fullName>
    </submittedName>
</protein>
<gene>
    <name evidence="5" type="ORF">HNP48_006459</name>
</gene>
<reference evidence="5 6" key="1">
    <citation type="submission" date="2020-08" db="EMBL/GenBank/DDBJ databases">
        <title>Functional genomics of gut bacteria from endangered species of beetles.</title>
        <authorList>
            <person name="Carlos-Shanley C."/>
        </authorList>
    </citation>
    <scope>NUCLEOTIDE SEQUENCE [LARGE SCALE GENOMIC DNA]</scope>
    <source>
        <strain evidence="5 6">S00198</strain>
    </source>
</reference>
<feature type="domain" description="HTH araC/xylS-type" evidence="4">
    <location>
        <begin position="236"/>
        <end position="336"/>
    </location>
</feature>
<dbReference type="InterPro" id="IPR050204">
    <property type="entry name" value="AraC_XylS_family_regulators"/>
</dbReference>
<evidence type="ECO:0000313" key="6">
    <source>
        <dbReference type="Proteomes" id="UP000575083"/>
    </source>
</evidence>
<dbReference type="Proteomes" id="UP000575083">
    <property type="component" value="Unassembled WGS sequence"/>
</dbReference>
<dbReference type="AlphaFoldDB" id="A0A7X0PKN5"/>
<evidence type="ECO:0000313" key="5">
    <source>
        <dbReference type="EMBL" id="MBB6563735.1"/>
    </source>
</evidence>
<dbReference type="SUPFAM" id="SSF46689">
    <property type="entry name" value="Homeodomain-like"/>
    <property type="match status" value="1"/>
</dbReference>